<dbReference type="InterPro" id="IPR018114">
    <property type="entry name" value="TRYPSIN_HIS"/>
</dbReference>
<feature type="compositionally biased region" description="Low complexity" evidence="3">
    <location>
        <begin position="171"/>
        <end position="183"/>
    </location>
</feature>
<evidence type="ECO:0000313" key="6">
    <source>
        <dbReference type="EMBL" id="SZX63752.1"/>
    </source>
</evidence>
<comment type="similarity">
    <text evidence="1">Belongs to the peptidase S1 family.</text>
</comment>
<dbReference type="Gene3D" id="2.40.10.10">
    <property type="entry name" value="Trypsin-like serine proteases"/>
    <property type="match status" value="2"/>
</dbReference>
<gene>
    <name evidence="6" type="ORF">BQ4739_LOCUS4299</name>
</gene>
<organism evidence="6 7">
    <name type="scientific">Tetradesmus obliquus</name>
    <name type="common">Green alga</name>
    <name type="synonym">Acutodesmus obliquus</name>
    <dbReference type="NCBI Taxonomy" id="3088"/>
    <lineage>
        <taxon>Eukaryota</taxon>
        <taxon>Viridiplantae</taxon>
        <taxon>Chlorophyta</taxon>
        <taxon>core chlorophytes</taxon>
        <taxon>Chlorophyceae</taxon>
        <taxon>CS clade</taxon>
        <taxon>Sphaeropleales</taxon>
        <taxon>Scenedesmaceae</taxon>
        <taxon>Tetradesmus</taxon>
    </lineage>
</organism>
<name>A0A383VG87_TETOB</name>
<evidence type="ECO:0000256" key="3">
    <source>
        <dbReference type="SAM" id="MobiDB-lite"/>
    </source>
</evidence>
<feature type="compositionally biased region" description="Low complexity" evidence="3">
    <location>
        <begin position="279"/>
        <end position="301"/>
    </location>
</feature>
<dbReference type="EMBL" id="FNXT01000341">
    <property type="protein sequence ID" value="SZX63752.1"/>
    <property type="molecule type" value="Genomic_DNA"/>
</dbReference>
<dbReference type="PROSITE" id="PS00134">
    <property type="entry name" value="TRYPSIN_HIS"/>
    <property type="match status" value="1"/>
</dbReference>
<evidence type="ECO:0000259" key="5">
    <source>
        <dbReference type="PROSITE" id="PS50240"/>
    </source>
</evidence>
<evidence type="ECO:0000256" key="1">
    <source>
        <dbReference type="ARBA" id="ARBA00007664"/>
    </source>
</evidence>
<dbReference type="SUPFAM" id="SSF50494">
    <property type="entry name" value="Trypsin-like serine proteases"/>
    <property type="match status" value="1"/>
</dbReference>
<evidence type="ECO:0000313" key="7">
    <source>
        <dbReference type="Proteomes" id="UP000256970"/>
    </source>
</evidence>
<feature type="region of interest" description="Disordered" evidence="3">
    <location>
        <begin position="165"/>
        <end position="317"/>
    </location>
</feature>
<feature type="compositionally biased region" description="Pro residues" evidence="3">
    <location>
        <begin position="269"/>
        <end position="278"/>
    </location>
</feature>
<dbReference type="PANTHER" id="PTHR15462:SF8">
    <property type="entry name" value="SERINE PROTEASE"/>
    <property type="match status" value="1"/>
</dbReference>
<sequence>MSSWWSWKLLAIVLLAVDSVRGDRCPENGCVTTFAPVAASDGQVFLNSCVAACYGATIVRGGNPEAAAGRTAASRRASPAVLLRYAADGYIFVGFAATQKLRPLQHTTAAAAGGVRTARRAVGANIMQQLVKPHSVLRYDVATGAVYNAKASGVQVDFSHLPGGVTYPAEQSQQQQQLQGLSPSPMPGGINATNGDSGNSTGGGDTDDDPLILNPEIVIDLPLHRNSSSPSPSPSPDADNGGSSSSSSSDASPSPSPAVTSGGSEAPASPSPSLPPVASPSAAEASPSPSPSPSSNAATSPQTTTSGPDGPGASVGGRKLLFVRKGSDERTAVSNTPGFPLSAVGQLVSQGQPWHCSAALVAERTIITAAHCVYHPVSGTWAKSLSFVPRFRDAAGKVKATAGTAAVAEVFIVGGFAVSDPQYLWEKDMALVRLAPGTKMASKLGHLGIFLPTAAAQQQRAHGLDASDGAGDKAATGGGRKLMLQQNSAAAAAAAAGSSEPTSSWRGVLSTAGYPVDREQGTLVTTKCQSQILPGTTPRAATLKLQRCSTALGQSGSPLIDASGNVGGVVSYEVLGPGGYNGGCAMTPWLWANLVQPNLV</sequence>
<dbReference type="InterPro" id="IPR009003">
    <property type="entry name" value="Peptidase_S1_PA"/>
</dbReference>
<dbReference type="InterPro" id="IPR050966">
    <property type="entry name" value="Glutamyl_endopeptidase"/>
</dbReference>
<keyword evidence="7" id="KW-1185">Reference proteome</keyword>
<dbReference type="InterPro" id="IPR001254">
    <property type="entry name" value="Trypsin_dom"/>
</dbReference>
<proteinExistence type="inferred from homology"/>
<dbReference type="PROSITE" id="PS50240">
    <property type="entry name" value="TRYPSIN_DOM"/>
    <property type="match status" value="1"/>
</dbReference>
<dbReference type="InterPro" id="IPR043504">
    <property type="entry name" value="Peptidase_S1_PA_chymotrypsin"/>
</dbReference>
<evidence type="ECO:0000256" key="4">
    <source>
        <dbReference type="SAM" id="SignalP"/>
    </source>
</evidence>
<dbReference type="AlphaFoldDB" id="A0A383VG87"/>
<feature type="chain" id="PRO_5016723261" description="Peptidase S1 domain-containing protein" evidence="4">
    <location>
        <begin position="23"/>
        <end position="600"/>
    </location>
</feature>
<feature type="signal peptide" evidence="4">
    <location>
        <begin position="1"/>
        <end position="22"/>
    </location>
</feature>
<feature type="domain" description="Peptidase S1" evidence="5">
    <location>
        <begin position="314"/>
        <end position="595"/>
    </location>
</feature>
<dbReference type="Pfam" id="PF00089">
    <property type="entry name" value="Trypsin"/>
    <property type="match status" value="1"/>
</dbReference>
<dbReference type="PANTHER" id="PTHR15462">
    <property type="entry name" value="SERINE PROTEASE"/>
    <property type="match status" value="1"/>
</dbReference>
<protein>
    <recommendedName>
        <fullName evidence="5">Peptidase S1 domain-containing protein</fullName>
    </recommendedName>
</protein>
<evidence type="ECO:0000256" key="2">
    <source>
        <dbReference type="ARBA" id="ARBA00022729"/>
    </source>
</evidence>
<keyword evidence="2 4" id="KW-0732">Signal</keyword>
<dbReference type="GO" id="GO:0004252">
    <property type="term" value="F:serine-type endopeptidase activity"/>
    <property type="evidence" value="ECO:0007669"/>
    <property type="project" value="InterPro"/>
</dbReference>
<accession>A0A383VG87</accession>
<dbReference type="Proteomes" id="UP000256970">
    <property type="component" value="Unassembled WGS sequence"/>
</dbReference>
<feature type="compositionally biased region" description="Low complexity" evidence="3">
    <location>
        <begin position="236"/>
        <end position="268"/>
    </location>
</feature>
<reference evidence="6 7" key="1">
    <citation type="submission" date="2016-10" db="EMBL/GenBank/DDBJ databases">
        <authorList>
            <person name="Cai Z."/>
        </authorList>
    </citation>
    <scope>NUCLEOTIDE SEQUENCE [LARGE SCALE GENOMIC DNA]</scope>
</reference>
<dbReference type="GO" id="GO:0006508">
    <property type="term" value="P:proteolysis"/>
    <property type="evidence" value="ECO:0007669"/>
    <property type="project" value="InterPro"/>
</dbReference>